<keyword evidence="2 6" id="KW-0699">rRNA-binding</keyword>
<evidence type="ECO:0000256" key="7">
    <source>
        <dbReference type="RuleBase" id="RU003869"/>
    </source>
</evidence>
<dbReference type="GO" id="GO:0019843">
    <property type="term" value="F:rRNA binding"/>
    <property type="evidence" value="ECO:0007669"/>
    <property type="project" value="UniProtKB-UniRule"/>
</dbReference>
<dbReference type="AlphaFoldDB" id="A0A239W0B9"/>
<keyword evidence="4 6" id="KW-0689">Ribosomal protein</keyword>
<dbReference type="GO" id="GO:0022625">
    <property type="term" value="C:cytosolic large ribosomal subunit"/>
    <property type="evidence" value="ECO:0007669"/>
    <property type="project" value="UniProtKB-UniRule"/>
</dbReference>
<comment type="subunit">
    <text evidence="6">Part of the 50S ribosomal subunit.</text>
</comment>
<dbReference type="FunFam" id="3.90.930.12:FF:000002">
    <property type="entry name" value="50S ribosomal protein L6"/>
    <property type="match status" value="1"/>
</dbReference>
<dbReference type="Pfam" id="PF00347">
    <property type="entry name" value="Ribosomal_L6"/>
    <property type="match status" value="2"/>
</dbReference>
<dbReference type="Proteomes" id="UP000215332">
    <property type="component" value="Chromosome 1"/>
</dbReference>
<dbReference type="GO" id="GO:0002181">
    <property type="term" value="P:cytoplasmic translation"/>
    <property type="evidence" value="ECO:0007669"/>
    <property type="project" value="TreeGrafter"/>
</dbReference>
<dbReference type="GeneID" id="85154434"/>
<evidence type="ECO:0000256" key="2">
    <source>
        <dbReference type="ARBA" id="ARBA00022730"/>
    </source>
</evidence>
<evidence type="ECO:0000256" key="4">
    <source>
        <dbReference type="ARBA" id="ARBA00022980"/>
    </source>
</evidence>
<evidence type="ECO:0000256" key="1">
    <source>
        <dbReference type="ARBA" id="ARBA00009356"/>
    </source>
</evidence>
<dbReference type="FunFam" id="3.90.930.12:FF:000001">
    <property type="entry name" value="50S ribosomal protein L6"/>
    <property type="match status" value="1"/>
</dbReference>
<dbReference type="PIRSF" id="PIRSF002162">
    <property type="entry name" value="Ribosomal_L6"/>
    <property type="match status" value="1"/>
</dbReference>
<comment type="function">
    <text evidence="6 8">This protein binds to the 23S rRNA, and is important in its secondary structure. It is located near the subunit interface in the base of the L7/L12 stalk, and near the tRNA binding site of the peptidyltransferase center.</text>
</comment>
<evidence type="ECO:0000256" key="8">
    <source>
        <dbReference type="RuleBase" id="RU003870"/>
    </source>
</evidence>
<organism evidence="9 10">
    <name type="scientific">Cutibacterium granulosum</name>
    <dbReference type="NCBI Taxonomy" id="33011"/>
    <lineage>
        <taxon>Bacteria</taxon>
        <taxon>Bacillati</taxon>
        <taxon>Actinomycetota</taxon>
        <taxon>Actinomycetes</taxon>
        <taxon>Propionibacteriales</taxon>
        <taxon>Propionibacteriaceae</taxon>
        <taxon>Cutibacterium</taxon>
    </lineage>
</organism>
<evidence type="ECO:0000313" key="9">
    <source>
        <dbReference type="EMBL" id="SNV27496.1"/>
    </source>
</evidence>
<evidence type="ECO:0000256" key="3">
    <source>
        <dbReference type="ARBA" id="ARBA00022884"/>
    </source>
</evidence>
<evidence type="ECO:0000256" key="5">
    <source>
        <dbReference type="ARBA" id="ARBA00023274"/>
    </source>
</evidence>
<comment type="similarity">
    <text evidence="1 6 7">Belongs to the universal ribosomal protein uL6 family.</text>
</comment>
<dbReference type="EMBL" id="LT906441">
    <property type="protein sequence ID" value="SNV27496.1"/>
    <property type="molecule type" value="Genomic_DNA"/>
</dbReference>
<keyword evidence="3 6" id="KW-0694">RNA-binding</keyword>
<dbReference type="InterPro" id="IPR019906">
    <property type="entry name" value="Ribosomal_uL6_bac-type"/>
</dbReference>
<protein>
    <recommendedName>
        <fullName evidence="6">Large ribosomal subunit protein uL6</fullName>
    </recommendedName>
</protein>
<dbReference type="eggNOG" id="COG0097">
    <property type="taxonomic scope" value="Bacteria"/>
</dbReference>
<dbReference type="GO" id="GO:0003735">
    <property type="term" value="F:structural constituent of ribosome"/>
    <property type="evidence" value="ECO:0007669"/>
    <property type="project" value="UniProtKB-UniRule"/>
</dbReference>
<dbReference type="InterPro" id="IPR002358">
    <property type="entry name" value="Ribosomal_uL6_CS"/>
</dbReference>
<dbReference type="Gene3D" id="3.90.930.12">
    <property type="entry name" value="Ribosomal protein L6, alpha-beta domain"/>
    <property type="match status" value="2"/>
</dbReference>
<sequence>MSRIGRLPITVPSGVEVKLDGQDVEVKGPKGALNLCVAEPIAVDKNDEGQIVVTRPDDERENRSLHGLTRTLIKNMVIGVTEGYEKKLEIQGVGYRVIAKGPKQLEFNLGFSHPVIVDAPEGITFAVENPTHFSVQGIDKQLVGEVSANIRKIRKPEPYKGKGVRYVGENVRRKVGKAGK</sequence>
<dbReference type="SUPFAM" id="SSF56053">
    <property type="entry name" value="Ribosomal protein L6"/>
    <property type="match status" value="2"/>
</dbReference>
<dbReference type="KEGG" id="cgrn:4412665_00028"/>
<dbReference type="PROSITE" id="PS00525">
    <property type="entry name" value="RIBOSOMAL_L6_1"/>
    <property type="match status" value="1"/>
</dbReference>
<keyword evidence="5 6" id="KW-0687">Ribonucleoprotein</keyword>
<dbReference type="InterPro" id="IPR036789">
    <property type="entry name" value="Ribosomal_uL6-like_a/b-dom_sf"/>
</dbReference>
<reference evidence="9 10" key="1">
    <citation type="submission" date="2017-06" db="EMBL/GenBank/DDBJ databases">
        <authorList>
            <consortium name="Pathogen Informatics"/>
        </authorList>
    </citation>
    <scope>NUCLEOTIDE SEQUENCE [LARGE SCALE GENOMIC DNA]</scope>
    <source>
        <strain evidence="9 10">NCTC11865</strain>
    </source>
</reference>
<dbReference type="NCBIfam" id="TIGR03654">
    <property type="entry name" value="L6_bact"/>
    <property type="match status" value="1"/>
</dbReference>
<proteinExistence type="inferred from homology"/>
<dbReference type="PANTHER" id="PTHR11655">
    <property type="entry name" value="60S/50S RIBOSOMAL PROTEIN L6/L9"/>
    <property type="match status" value="1"/>
</dbReference>
<gene>
    <name evidence="6 9" type="primary">rplF</name>
    <name evidence="9" type="ORF">SAMEA4412665_00028</name>
</gene>
<evidence type="ECO:0000313" key="10">
    <source>
        <dbReference type="Proteomes" id="UP000215332"/>
    </source>
</evidence>
<accession>A0A2W5CLN8</accession>
<accession>A0A239W0B9</accession>
<name>A0A239W0B9_9ACTN</name>
<dbReference type="HAMAP" id="MF_01365_B">
    <property type="entry name" value="Ribosomal_uL6_B"/>
    <property type="match status" value="1"/>
</dbReference>
<dbReference type="InterPro" id="IPR020040">
    <property type="entry name" value="Ribosomal_uL6_a/b-dom"/>
</dbReference>
<dbReference type="RefSeq" id="WP_021104901.1">
    <property type="nucleotide sequence ID" value="NZ_AP026710.1"/>
</dbReference>
<dbReference type="PANTHER" id="PTHR11655:SF14">
    <property type="entry name" value="LARGE RIBOSOMAL SUBUNIT PROTEIN UL6M"/>
    <property type="match status" value="1"/>
</dbReference>
<evidence type="ECO:0000256" key="6">
    <source>
        <dbReference type="HAMAP-Rule" id="MF_01365"/>
    </source>
</evidence>
<dbReference type="PRINTS" id="PR00059">
    <property type="entry name" value="RIBOSOMALL6"/>
</dbReference>
<dbReference type="InterPro" id="IPR000702">
    <property type="entry name" value="Ribosomal_uL6-like"/>
</dbReference>